<organism evidence="3 4">
    <name type="scientific">Clostridium ragsdalei P11</name>
    <dbReference type="NCBI Taxonomy" id="1353534"/>
    <lineage>
        <taxon>Bacteria</taxon>
        <taxon>Bacillati</taxon>
        <taxon>Bacillota</taxon>
        <taxon>Clostridia</taxon>
        <taxon>Eubacteriales</taxon>
        <taxon>Clostridiaceae</taxon>
        <taxon>Clostridium</taxon>
    </lineage>
</organism>
<dbReference type="PANTHER" id="PTHR36435:SF1">
    <property type="entry name" value="CAAX AMINO TERMINAL PROTEASE FAMILY PROTEIN"/>
    <property type="match status" value="1"/>
</dbReference>
<evidence type="ECO:0000259" key="2">
    <source>
        <dbReference type="Pfam" id="PF02517"/>
    </source>
</evidence>
<feature type="transmembrane region" description="Helical" evidence="1">
    <location>
        <begin position="12"/>
        <end position="33"/>
    </location>
</feature>
<keyword evidence="1" id="KW-0812">Transmembrane</keyword>
<keyword evidence="1" id="KW-0472">Membrane</keyword>
<reference evidence="3 4" key="1">
    <citation type="journal article" date="2012" name="Front. Microbiol.">
        <title>Draft Genome Sequence of the Virulent Strain 01-B526 of the Fish Pathogen Aeromonas salmonicida.</title>
        <authorList>
            <person name="Charette S.J."/>
            <person name="Brochu F."/>
            <person name="Boyle B."/>
            <person name="Filion G."/>
            <person name="Tanaka K.H."/>
            <person name="Derome N."/>
        </authorList>
    </citation>
    <scope>NUCLEOTIDE SEQUENCE [LARGE SCALE GENOMIC DNA]</scope>
    <source>
        <strain evidence="3 4">P11</strain>
    </source>
</reference>
<accession>A0A1A6ARM0</accession>
<keyword evidence="4" id="KW-1185">Reference proteome</keyword>
<proteinExistence type="predicted"/>
<name>A0A1A6ARM0_9CLOT</name>
<evidence type="ECO:0000313" key="4">
    <source>
        <dbReference type="Proteomes" id="UP000093954"/>
    </source>
</evidence>
<dbReference type="RefSeq" id="WP_065078609.1">
    <property type="nucleotide sequence ID" value="NZ_LROS01000023.1"/>
</dbReference>
<dbReference type="GO" id="GO:0006508">
    <property type="term" value="P:proteolysis"/>
    <property type="evidence" value="ECO:0007669"/>
    <property type="project" value="UniProtKB-KW"/>
</dbReference>
<feature type="transmembrane region" description="Helical" evidence="1">
    <location>
        <begin position="75"/>
        <end position="94"/>
    </location>
</feature>
<gene>
    <name evidence="3" type="ORF">CLRAG_23940</name>
</gene>
<evidence type="ECO:0000256" key="1">
    <source>
        <dbReference type="SAM" id="Phobius"/>
    </source>
</evidence>
<dbReference type="GO" id="GO:0004175">
    <property type="term" value="F:endopeptidase activity"/>
    <property type="evidence" value="ECO:0007669"/>
    <property type="project" value="UniProtKB-ARBA"/>
</dbReference>
<keyword evidence="1" id="KW-1133">Transmembrane helix</keyword>
<keyword evidence="3" id="KW-0378">Hydrolase</keyword>
<sequence>MHDKMKLKISMAFLWVAIYFVVMMIYTFFDIAIWRKITLKYSNCLNIVFIIACVIAFIILLCNRTGYKVKIFKNVTIINILLAVGCSVLFYFLLDKCFDPIFESLYPASEQAYENTIQSLLKTPITSLLQVCIIAPVIEEILMRGFVLGGLKDSYGNGIALLISAVLFAVLHFNMVQTISAFICGIILGILFLKTDSILSCIIAHIGYNLISFAMMIMPYIKR</sequence>
<dbReference type="Pfam" id="PF02517">
    <property type="entry name" value="Rce1-like"/>
    <property type="match status" value="1"/>
</dbReference>
<dbReference type="EMBL" id="LROS01000023">
    <property type="protein sequence ID" value="OBR92688.1"/>
    <property type="molecule type" value="Genomic_DNA"/>
</dbReference>
<evidence type="ECO:0000313" key="3">
    <source>
        <dbReference type="EMBL" id="OBR92688.1"/>
    </source>
</evidence>
<comment type="caution">
    <text evidence="3">The sequence shown here is derived from an EMBL/GenBank/DDBJ whole genome shotgun (WGS) entry which is preliminary data.</text>
</comment>
<feature type="transmembrane region" description="Helical" evidence="1">
    <location>
        <begin position="159"/>
        <end position="191"/>
    </location>
</feature>
<dbReference type="PANTHER" id="PTHR36435">
    <property type="entry name" value="SLR1288 PROTEIN"/>
    <property type="match status" value="1"/>
</dbReference>
<dbReference type="GO" id="GO:0080120">
    <property type="term" value="P:CAAX-box protein maturation"/>
    <property type="evidence" value="ECO:0007669"/>
    <property type="project" value="UniProtKB-ARBA"/>
</dbReference>
<keyword evidence="3" id="KW-0645">Protease</keyword>
<dbReference type="InterPro" id="IPR052710">
    <property type="entry name" value="CAAX_protease"/>
</dbReference>
<feature type="domain" description="CAAX prenyl protease 2/Lysostaphin resistance protein A-like" evidence="2">
    <location>
        <begin position="124"/>
        <end position="211"/>
    </location>
</feature>
<dbReference type="InterPro" id="IPR003675">
    <property type="entry name" value="Rce1/LyrA-like_dom"/>
</dbReference>
<dbReference type="Proteomes" id="UP000093954">
    <property type="component" value="Unassembled WGS sequence"/>
</dbReference>
<feature type="transmembrane region" description="Helical" evidence="1">
    <location>
        <begin position="45"/>
        <end position="63"/>
    </location>
</feature>
<dbReference type="AlphaFoldDB" id="A0A1A6ARM0"/>
<protein>
    <submittedName>
        <fullName evidence="3">CAAX amino terminal protease self-immunity</fullName>
    </submittedName>
</protein>
<dbReference type="PATRIC" id="fig|1353534.3.peg.2431"/>
<feature type="transmembrane region" description="Helical" evidence="1">
    <location>
        <begin position="197"/>
        <end position="221"/>
    </location>
</feature>